<evidence type="ECO:0000256" key="1">
    <source>
        <dbReference type="SAM" id="MobiDB-lite"/>
    </source>
</evidence>
<feature type="region of interest" description="Disordered" evidence="1">
    <location>
        <begin position="1"/>
        <end position="84"/>
    </location>
</feature>
<dbReference type="AlphaFoldDB" id="A0A167SXK7"/>
<protein>
    <submittedName>
        <fullName evidence="2">Uncharacterized protein</fullName>
    </submittedName>
</protein>
<reference evidence="2 3" key="1">
    <citation type="journal article" date="2016" name="Mol. Biol. Evol.">
        <title>Comparative Genomics of Early-Diverging Mushroom-Forming Fungi Provides Insights into the Origins of Lignocellulose Decay Capabilities.</title>
        <authorList>
            <person name="Nagy L.G."/>
            <person name="Riley R."/>
            <person name="Tritt A."/>
            <person name="Adam C."/>
            <person name="Daum C."/>
            <person name="Floudas D."/>
            <person name="Sun H."/>
            <person name="Yadav J.S."/>
            <person name="Pangilinan J."/>
            <person name="Larsson K.H."/>
            <person name="Matsuura K."/>
            <person name="Barry K."/>
            <person name="Labutti K."/>
            <person name="Kuo R."/>
            <person name="Ohm R.A."/>
            <person name="Bhattacharya S.S."/>
            <person name="Shirouzu T."/>
            <person name="Yoshinaga Y."/>
            <person name="Martin F.M."/>
            <person name="Grigoriev I.V."/>
            <person name="Hibbett D.S."/>
        </authorList>
    </citation>
    <scope>NUCLEOTIDE SEQUENCE [LARGE SCALE GENOMIC DNA]</scope>
    <source>
        <strain evidence="2 3">CBS 109695</strain>
    </source>
</reference>
<sequence>MRPQSQSNPSTSEGLPSQPAIDIPELRAWVHKLFSPPPDGPPPSNSDPCNTDVSGQTYYIPEPILVEPQPGPEPELPDVPSPVDSSTMKYTYLAIGLNSMVNMPPPRDIPSRPSLNISTGSRTSISGSSASRHSSRATSISRQSSRGQSKGKGRQASAGKTHYHSDRWVMPGAAGVEGMSMSPQPVKTDGSFITYESPGASSPSMAAESSEQAAGKRRRTDPSPGPSPRRQTASSSRRSSWAAPRAEFEATDIRAALVRESGMPAWVTEDLWERFEGNVERIRSEFQLIRAQWSRIAEITEQPIWVAEGAWLRYRGDLKQIYEAIGQLKKPKSTASGSQ</sequence>
<accession>A0A167SXK7</accession>
<name>A0A167SXK7_9AGAM</name>
<feature type="compositionally biased region" description="Polar residues" evidence="1">
    <location>
        <begin position="1"/>
        <end position="15"/>
    </location>
</feature>
<feature type="region of interest" description="Disordered" evidence="1">
    <location>
        <begin position="99"/>
        <end position="245"/>
    </location>
</feature>
<evidence type="ECO:0000313" key="3">
    <source>
        <dbReference type="Proteomes" id="UP000076532"/>
    </source>
</evidence>
<proteinExistence type="predicted"/>
<feature type="compositionally biased region" description="Low complexity" evidence="1">
    <location>
        <begin position="228"/>
        <end position="245"/>
    </location>
</feature>
<feature type="compositionally biased region" description="Low complexity" evidence="1">
    <location>
        <begin position="196"/>
        <end position="213"/>
    </location>
</feature>
<keyword evidence="3" id="KW-1185">Reference proteome</keyword>
<dbReference type="EMBL" id="KV418665">
    <property type="protein sequence ID" value="KZP02349.1"/>
    <property type="molecule type" value="Genomic_DNA"/>
</dbReference>
<evidence type="ECO:0000313" key="2">
    <source>
        <dbReference type="EMBL" id="KZP02349.1"/>
    </source>
</evidence>
<feature type="compositionally biased region" description="Low complexity" evidence="1">
    <location>
        <begin position="117"/>
        <end position="146"/>
    </location>
</feature>
<gene>
    <name evidence="2" type="ORF">FIBSPDRAFT_970105</name>
</gene>
<organism evidence="2 3">
    <name type="scientific">Athelia psychrophila</name>
    <dbReference type="NCBI Taxonomy" id="1759441"/>
    <lineage>
        <taxon>Eukaryota</taxon>
        <taxon>Fungi</taxon>
        <taxon>Dikarya</taxon>
        <taxon>Basidiomycota</taxon>
        <taxon>Agaricomycotina</taxon>
        <taxon>Agaricomycetes</taxon>
        <taxon>Agaricomycetidae</taxon>
        <taxon>Atheliales</taxon>
        <taxon>Atheliaceae</taxon>
        <taxon>Athelia</taxon>
    </lineage>
</organism>
<feature type="compositionally biased region" description="Pro residues" evidence="1">
    <location>
        <begin position="35"/>
        <end position="45"/>
    </location>
</feature>
<feature type="compositionally biased region" description="Pro residues" evidence="1">
    <location>
        <begin position="69"/>
        <end position="80"/>
    </location>
</feature>
<dbReference type="Proteomes" id="UP000076532">
    <property type="component" value="Unassembled WGS sequence"/>
</dbReference>